<dbReference type="eggNOG" id="COG3219">
    <property type="taxonomic scope" value="Bacteria"/>
</dbReference>
<dbReference type="Pfam" id="PF09836">
    <property type="entry name" value="DUF2063"/>
    <property type="match status" value="1"/>
</dbReference>
<dbReference type="InterPro" id="IPR018640">
    <property type="entry name" value="DUF2063"/>
</dbReference>
<gene>
    <name evidence="2" type="ORF">R2601_25511</name>
</gene>
<dbReference type="OrthoDB" id="4146344at2"/>
<evidence type="ECO:0000259" key="1">
    <source>
        <dbReference type="Pfam" id="PF09836"/>
    </source>
</evidence>
<dbReference type="HOGENOM" id="CLU_086594_0_1_5"/>
<dbReference type="Proteomes" id="UP000006230">
    <property type="component" value="Unassembled WGS sequence"/>
</dbReference>
<comment type="caution">
    <text evidence="2">The sequence shown here is derived from an EMBL/GenBank/DDBJ whole genome shotgun (WGS) entry which is preliminary data.</text>
</comment>
<name>Q0FHJ6_SALBH</name>
<protein>
    <recommendedName>
        <fullName evidence="1">Putative DNA-binding domain-containing protein</fullName>
    </recommendedName>
</protein>
<proteinExistence type="predicted"/>
<organism evidence="2 3">
    <name type="scientific">Salipiger bermudensis (strain DSM 26914 / JCM 13377 / KCTC 12554 / HTCC2601)</name>
    <name type="common">Pelagibaca bermudensis</name>
    <dbReference type="NCBI Taxonomy" id="314265"/>
    <lineage>
        <taxon>Bacteria</taxon>
        <taxon>Pseudomonadati</taxon>
        <taxon>Pseudomonadota</taxon>
        <taxon>Alphaproteobacteria</taxon>
        <taxon>Rhodobacterales</taxon>
        <taxon>Roseobacteraceae</taxon>
        <taxon>Salipiger</taxon>
    </lineage>
</organism>
<dbReference type="EMBL" id="AATQ01000072">
    <property type="protein sequence ID" value="EAU43660.1"/>
    <property type="molecule type" value="Genomic_DNA"/>
</dbReference>
<dbReference type="AlphaFoldDB" id="Q0FHJ6"/>
<dbReference type="InterPro" id="IPR044922">
    <property type="entry name" value="DUF2063_N_sf"/>
</dbReference>
<reference evidence="2 3" key="1">
    <citation type="journal article" date="2010" name="J. Bacteriol.">
        <title>Genome sequences of Pelagibaca bermudensis HTCC2601T and Maritimibacter alkaliphilus HTCC2654T, the type strains of two marine Roseobacter genera.</title>
        <authorList>
            <person name="Thrash J.C."/>
            <person name="Cho J.C."/>
            <person name="Ferriera S."/>
            <person name="Johnson J."/>
            <person name="Vergin K.L."/>
            <person name="Giovannoni S.J."/>
        </authorList>
    </citation>
    <scope>NUCLEOTIDE SEQUENCE [LARGE SCALE GENOMIC DNA]</scope>
    <source>
        <strain evidence="3">DSM 26914 / JCM 13377 / KCTC 12554 / HTCC2601</strain>
    </source>
</reference>
<dbReference type="RefSeq" id="WP_007800695.1">
    <property type="nucleotide sequence ID" value="NZ_DS022276.1"/>
</dbReference>
<evidence type="ECO:0000313" key="2">
    <source>
        <dbReference type="EMBL" id="EAU43660.1"/>
    </source>
</evidence>
<feature type="domain" description="Putative DNA-binding" evidence="1">
    <location>
        <begin position="3"/>
        <end position="93"/>
    </location>
</feature>
<dbReference type="Gene3D" id="1.10.150.690">
    <property type="entry name" value="DUF2063"/>
    <property type="match status" value="1"/>
</dbReference>
<accession>Q0FHJ6</accession>
<dbReference type="STRING" id="314265.R2601_25511"/>
<keyword evidence="3" id="KW-1185">Reference proteome</keyword>
<sequence>MSQQAFHHALLDPARPVPDGLTDGAGHPAGRRYAVYRNNVAVSLTEALITGFPACAALLGADNMSRIAGRFLRQHPPASPLMIHWGAAFPAFLDGLDGLGRLPFLSDVARLELALRRAYHAADATPVAPNALLSIPEDRLGLARLRLAPSVQIVKSRWPVAEIRAFALGLGAAPTSGAQEIAVLRPDYDPEPHVLPPQGHAFLAALQANMPLGAAVTQCGPGFDPAPCLALLLGHGAITEILTCPG</sequence>
<evidence type="ECO:0000313" key="3">
    <source>
        <dbReference type="Proteomes" id="UP000006230"/>
    </source>
</evidence>